<dbReference type="AlphaFoldDB" id="A0A366LUR4"/>
<evidence type="ECO:0000313" key="1">
    <source>
        <dbReference type="EMBL" id="RBQ17099.1"/>
    </source>
</evidence>
<comment type="caution">
    <text evidence="1">The sequence shown here is derived from an EMBL/GenBank/DDBJ whole genome shotgun (WGS) entry which is preliminary data.</text>
</comment>
<accession>A0A366LUR4</accession>
<evidence type="ECO:0008006" key="3">
    <source>
        <dbReference type="Google" id="ProtNLM"/>
    </source>
</evidence>
<organism evidence="1 2">
    <name type="scientific">Spongiactinospora rosea</name>
    <dbReference type="NCBI Taxonomy" id="2248750"/>
    <lineage>
        <taxon>Bacteria</taxon>
        <taxon>Bacillati</taxon>
        <taxon>Actinomycetota</taxon>
        <taxon>Actinomycetes</taxon>
        <taxon>Streptosporangiales</taxon>
        <taxon>Streptosporangiaceae</taxon>
        <taxon>Spongiactinospora</taxon>
    </lineage>
</organism>
<reference evidence="1 2" key="1">
    <citation type="submission" date="2018-06" db="EMBL/GenBank/DDBJ databases">
        <title>Sphaerisporangium craniellae sp. nov., isolated from a marine sponge in the South China Sea.</title>
        <authorList>
            <person name="Li L."/>
        </authorList>
    </citation>
    <scope>NUCLEOTIDE SEQUENCE [LARGE SCALE GENOMIC DNA]</scope>
    <source>
        <strain evidence="1 2">LHW63015</strain>
    </source>
</reference>
<dbReference type="Proteomes" id="UP000253303">
    <property type="component" value="Unassembled WGS sequence"/>
</dbReference>
<protein>
    <recommendedName>
        <fullName evidence="3">Ribbon-helix-helix protein CopG domain-containing protein</fullName>
    </recommendedName>
</protein>
<proteinExistence type="predicted"/>
<sequence>MAVRKLSVSLPEEVAEAVVAAAERAGLTVSAWMTRAAAHSARIEAGLAAVAEWEAEHGAITAGELSQAAAVLADADARMFGGADDARLTG</sequence>
<dbReference type="RefSeq" id="WP_113983545.1">
    <property type="nucleotide sequence ID" value="NZ_QMEY01000013.1"/>
</dbReference>
<evidence type="ECO:0000313" key="2">
    <source>
        <dbReference type="Proteomes" id="UP000253303"/>
    </source>
</evidence>
<dbReference type="OrthoDB" id="5193907at2"/>
<name>A0A366LUR4_9ACTN</name>
<gene>
    <name evidence="1" type="ORF">DP939_26810</name>
</gene>
<dbReference type="EMBL" id="QMEY01000013">
    <property type="protein sequence ID" value="RBQ17099.1"/>
    <property type="molecule type" value="Genomic_DNA"/>
</dbReference>
<keyword evidence="2" id="KW-1185">Reference proteome</keyword>